<organism evidence="2 4">
    <name type="scientific">Momordica charantia</name>
    <name type="common">Bitter gourd</name>
    <name type="synonym">Balsam pear</name>
    <dbReference type="NCBI Taxonomy" id="3673"/>
    <lineage>
        <taxon>Eukaryota</taxon>
        <taxon>Viridiplantae</taxon>
        <taxon>Streptophyta</taxon>
        <taxon>Embryophyta</taxon>
        <taxon>Tracheophyta</taxon>
        <taxon>Spermatophyta</taxon>
        <taxon>Magnoliopsida</taxon>
        <taxon>eudicotyledons</taxon>
        <taxon>Gunneridae</taxon>
        <taxon>Pentapetalae</taxon>
        <taxon>rosids</taxon>
        <taxon>fabids</taxon>
        <taxon>Cucurbitales</taxon>
        <taxon>Cucurbitaceae</taxon>
        <taxon>Momordiceae</taxon>
        <taxon>Momordica</taxon>
    </lineage>
</organism>
<evidence type="ECO:0000313" key="4">
    <source>
        <dbReference type="RefSeq" id="XP_022155849.1"/>
    </source>
</evidence>
<dbReference type="RefSeq" id="XP_022155848.1">
    <property type="nucleotide sequence ID" value="XM_022300156.1"/>
</dbReference>
<accession>A0A6J1DRG7</accession>
<dbReference type="KEGG" id="mcha:111022872"/>
<dbReference type="Proteomes" id="UP000504603">
    <property type="component" value="Unplaced"/>
</dbReference>
<name>A0A6J1DRG7_MOMCH</name>
<keyword evidence="1" id="KW-0175">Coiled coil</keyword>
<protein>
    <submittedName>
        <fullName evidence="3 4">Uncharacterized protein LOC111022872</fullName>
    </submittedName>
</protein>
<evidence type="ECO:0000256" key="1">
    <source>
        <dbReference type="SAM" id="Coils"/>
    </source>
</evidence>
<feature type="coiled-coil region" evidence="1">
    <location>
        <begin position="30"/>
        <end position="81"/>
    </location>
</feature>
<dbReference type="AlphaFoldDB" id="A0A6J1DRG7"/>
<gene>
    <name evidence="3 4" type="primary">LOC111022872</name>
</gene>
<keyword evidence="2" id="KW-1185">Reference proteome</keyword>
<evidence type="ECO:0000313" key="3">
    <source>
        <dbReference type="RefSeq" id="XP_022155848.1"/>
    </source>
</evidence>
<dbReference type="RefSeq" id="XP_022155849.1">
    <property type="nucleotide sequence ID" value="XM_022300157.1"/>
</dbReference>
<sequence length="188" mass="21621">MRSRARLPYLRARLVEMKSCIIRQAANDTMTEMNDQMAKCKATMKEVTERIHNFEALEAKTISLKQDLDSARAEKEVVEKEFRDICAKLSDGKYAKEMVKKTPSYTPFAKDFMGSGLKFAIMELKMTHPNIDLTKMKRIYVEEWTTLPDKTKASEEVITKYVKELFSKDEDVDNAGTSSQENQDTLQA</sequence>
<proteinExistence type="predicted"/>
<reference evidence="3 4" key="1">
    <citation type="submission" date="2025-04" db="UniProtKB">
        <authorList>
            <consortium name="RefSeq"/>
        </authorList>
    </citation>
    <scope>IDENTIFICATION</scope>
    <source>
        <strain evidence="3 4">OHB3-1</strain>
    </source>
</reference>
<evidence type="ECO:0000313" key="2">
    <source>
        <dbReference type="Proteomes" id="UP000504603"/>
    </source>
</evidence>
<dbReference type="GeneID" id="111022872"/>